<organism evidence="1 2">
    <name type="scientific">Rhizoctonia solani</name>
    <dbReference type="NCBI Taxonomy" id="456999"/>
    <lineage>
        <taxon>Eukaryota</taxon>
        <taxon>Fungi</taxon>
        <taxon>Dikarya</taxon>
        <taxon>Basidiomycota</taxon>
        <taxon>Agaricomycotina</taxon>
        <taxon>Agaricomycetes</taxon>
        <taxon>Cantharellales</taxon>
        <taxon>Ceratobasidiaceae</taxon>
        <taxon>Rhizoctonia</taxon>
    </lineage>
</organism>
<sequence>MTKKPHHLKLQKLKPVWPWWGDLPDINLHACITPDLLHQVYQGMFKTHLVRWIKKIVSEDKLDDWFAAMPRAEGLSHYPNGISAINSSVWTGHESKQLIAQFLPAVIGPLDADMKHMVRVLVDFMCRAQAPSLTESDLLAMDNDLRIFQLRAR</sequence>
<evidence type="ECO:0000313" key="2">
    <source>
        <dbReference type="Proteomes" id="UP000663841"/>
    </source>
</evidence>
<dbReference type="InterPro" id="IPR041078">
    <property type="entry name" value="Plavaka"/>
</dbReference>
<reference evidence="1" key="1">
    <citation type="submission" date="2021-01" db="EMBL/GenBank/DDBJ databases">
        <authorList>
            <person name="Kaushik A."/>
        </authorList>
    </citation>
    <scope>NUCLEOTIDE SEQUENCE</scope>
    <source>
        <strain evidence="1">AG3-T5</strain>
    </source>
</reference>
<dbReference type="Proteomes" id="UP000663841">
    <property type="component" value="Unassembled WGS sequence"/>
</dbReference>
<accession>A0A8H3BL80</accession>
<dbReference type="AlphaFoldDB" id="A0A8H3BL80"/>
<comment type="caution">
    <text evidence="1">The sequence shown here is derived from an EMBL/GenBank/DDBJ whole genome shotgun (WGS) entry which is preliminary data.</text>
</comment>
<protein>
    <submittedName>
        <fullName evidence="1">Uncharacterized protein</fullName>
    </submittedName>
</protein>
<gene>
    <name evidence="1" type="ORF">RDB_LOCUS148830</name>
</gene>
<evidence type="ECO:0000313" key="1">
    <source>
        <dbReference type="EMBL" id="CAE6459667.1"/>
    </source>
</evidence>
<proteinExistence type="predicted"/>
<dbReference type="Pfam" id="PF18759">
    <property type="entry name" value="Plavaka"/>
    <property type="match status" value="1"/>
</dbReference>
<name>A0A8H3BL80_9AGAM</name>
<dbReference type="EMBL" id="CAJMWW010000239">
    <property type="protein sequence ID" value="CAE6459667.1"/>
    <property type="molecule type" value="Genomic_DNA"/>
</dbReference>